<gene>
    <name evidence="3" type="ORF">CBR_g25821</name>
</gene>
<evidence type="ECO:0000313" key="3">
    <source>
        <dbReference type="EMBL" id="GBG77889.1"/>
    </source>
</evidence>
<dbReference type="Gramene" id="GBG77889">
    <property type="protein sequence ID" value="GBG77889"/>
    <property type="gene ID" value="CBR_g25821"/>
</dbReference>
<accession>A0A388L6G0</accession>
<organism evidence="3 4">
    <name type="scientific">Chara braunii</name>
    <name type="common">Braun's stonewort</name>
    <dbReference type="NCBI Taxonomy" id="69332"/>
    <lineage>
        <taxon>Eukaryota</taxon>
        <taxon>Viridiplantae</taxon>
        <taxon>Streptophyta</taxon>
        <taxon>Charophyceae</taxon>
        <taxon>Charales</taxon>
        <taxon>Characeae</taxon>
        <taxon>Chara</taxon>
    </lineage>
</organism>
<keyword evidence="4" id="KW-1185">Reference proteome</keyword>
<evidence type="ECO:0000256" key="1">
    <source>
        <dbReference type="SAM" id="Coils"/>
    </source>
</evidence>
<feature type="coiled-coil region" evidence="1">
    <location>
        <begin position="305"/>
        <end position="364"/>
    </location>
</feature>
<feature type="compositionally biased region" description="Polar residues" evidence="2">
    <location>
        <begin position="483"/>
        <end position="500"/>
    </location>
</feature>
<comment type="caution">
    <text evidence="3">The sequence shown here is derived from an EMBL/GenBank/DDBJ whole genome shotgun (WGS) entry which is preliminary data.</text>
</comment>
<reference evidence="3 4" key="1">
    <citation type="journal article" date="2018" name="Cell">
        <title>The Chara Genome: Secondary Complexity and Implications for Plant Terrestrialization.</title>
        <authorList>
            <person name="Nishiyama T."/>
            <person name="Sakayama H."/>
            <person name="Vries J.D."/>
            <person name="Buschmann H."/>
            <person name="Saint-Marcoux D."/>
            <person name="Ullrich K.K."/>
            <person name="Haas F.B."/>
            <person name="Vanderstraeten L."/>
            <person name="Becker D."/>
            <person name="Lang D."/>
            <person name="Vosolsobe S."/>
            <person name="Rombauts S."/>
            <person name="Wilhelmsson P.K.I."/>
            <person name="Janitza P."/>
            <person name="Kern R."/>
            <person name="Heyl A."/>
            <person name="Rumpler F."/>
            <person name="Villalobos L.I.A.C."/>
            <person name="Clay J.M."/>
            <person name="Skokan R."/>
            <person name="Toyoda A."/>
            <person name="Suzuki Y."/>
            <person name="Kagoshima H."/>
            <person name="Schijlen E."/>
            <person name="Tajeshwar N."/>
            <person name="Catarino B."/>
            <person name="Hetherington A.J."/>
            <person name="Saltykova A."/>
            <person name="Bonnot C."/>
            <person name="Breuninger H."/>
            <person name="Symeonidi A."/>
            <person name="Radhakrishnan G.V."/>
            <person name="Van Nieuwerburgh F."/>
            <person name="Deforce D."/>
            <person name="Chang C."/>
            <person name="Karol K.G."/>
            <person name="Hedrich R."/>
            <person name="Ulvskov P."/>
            <person name="Glockner G."/>
            <person name="Delwiche C.F."/>
            <person name="Petrasek J."/>
            <person name="Van de Peer Y."/>
            <person name="Friml J."/>
            <person name="Beilby M."/>
            <person name="Dolan L."/>
            <person name="Kohara Y."/>
            <person name="Sugano S."/>
            <person name="Fujiyama A."/>
            <person name="Delaux P.-M."/>
            <person name="Quint M."/>
            <person name="TheiBen G."/>
            <person name="Hagemann M."/>
            <person name="Harholt J."/>
            <person name="Dunand C."/>
            <person name="Zachgo S."/>
            <person name="Langdale J."/>
            <person name="Maumus F."/>
            <person name="Straeten D.V.D."/>
            <person name="Gould S.B."/>
            <person name="Rensing S.A."/>
        </authorList>
    </citation>
    <scope>NUCLEOTIDE SEQUENCE [LARGE SCALE GENOMIC DNA]</scope>
    <source>
        <strain evidence="3 4">S276</strain>
    </source>
</reference>
<evidence type="ECO:0000256" key="2">
    <source>
        <dbReference type="SAM" id="MobiDB-lite"/>
    </source>
</evidence>
<proteinExistence type="predicted"/>
<evidence type="ECO:0000313" key="4">
    <source>
        <dbReference type="Proteomes" id="UP000265515"/>
    </source>
</evidence>
<sequence length="555" mass="61685">MAANVWDERERMYYTDVGLAGGMSTGMEGKDRLEAGIGEQLRQGEVVDAQGVEAERAYYGKVGGGDRVGAAEGGIMNGKDWVRDKDQGLPGDEVYRREETYYVGGGEGRQQRERVGIFEGEGRRDRVGVYGGGMEGKGRVEMGEREGFVAIDDELRREKLYYSGIEDRSAYGRRREWQGAEDWSKDREREYRRWRGSTAERSVLLNDEDLVRARKTVEERLRELKRGSVREERVCFNVPMKDKIIGLEERTLLVPVPPYGDVDVGGVVEAEARRLRLQALKDEIDIRVESYKAAERSKAEAWMALAQAQAVAEECLSDLEALEIRRFAEAKGQAIIDAAEREKMRRLRTAREKAENDIITAEALKGKRMGDASQRVAEILRKAEDLSNYDLDFEVRVIRRLTRRAATEMSSADAAVRAGGFGDLSGLREYPAKAEPVRTDVPASPRTTVEALRVGRPAAHSRSSSVSETPKDMSGRSPRGVRQSVTTLGPTGLQEMTTGPVTGDLYGKGTPMERPVVLGGGETQSESVEALPSPAREKKRGGFARKIKEVVKNTI</sequence>
<feature type="region of interest" description="Disordered" evidence="2">
    <location>
        <begin position="435"/>
        <end position="540"/>
    </location>
</feature>
<keyword evidence="1" id="KW-0175">Coiled coil</keyword>
<dbReference type="EMBL" id="BFEA01000279">
    <property type="protein sequence ID" value="GBG77889.1"/>
    <property type="molecule type" value="Genomic_DNA"/>
</dbReference>
<dbReference type="Proteomes" id="UP000265515">
    <property type="component" value="Unassembled WGS sequence"/>
</dbReference>
<dbReference type="AlphaFoldDB" id="A0A388L6G0"/>
<name>A0A388L6G0_CHABU</name>
<protein>
    <submittedName>
        <fullName evidence="3">Uncharacterized protein</fullName>
    </submittedName>
</protein>